<dbReference type="AlphaFoldDB" id="A0A947DC50"/>
<feature type="non-terminal residue" evidence="2">
    <location>
        <position position="1"/>
    </location>
</feature>
<organism evidence="2 3">
    <name type="scientific">Leptothoe spongobia TAU-MAC 1115</name>
    <dbReference type="NCBI Taxonomy" id="1967444"/>
    <lineage>
        <taxon>Bacteria</taxon>
        <taxon>Bacillati</taxon>
        <taxon>Cyanobacteriota</taxon>
        <taxon>Cyanophyceae</taxon>
        <taxon>Nodosilineales</taxon>
        <taxon>Cymatolegaceae</taxon>
        <taxon>Leptothoe</taxon>
        <taxon>Leptothoe spongobia</taxon>
    </lineage>
</organism>
<reference evidence="2" key="1">
    <citation type="submission" date="2020-11" db="EMBL/GenBank/DDBJ databases">
        <authorList>
            <person name="Konstantinou D."/>
            <person name="Gkelis S."/>
            <person name="Popin R."/>
            <person name="Fewer D."/>
            <person name="Sivonen K."/>
        </authorList>
    </citation>
    <scope>NUCLEOTIDE SEQUENCE</scope>
    <source>
        <strain evidence="2">TAU-MAC 1115</strain>
    </source>
</reference>
<reference evidence="2" key="2">
    <citation type="journal article" date="2021" name="Mar. Drugs">
        <title>Genome Reduction and Secondary Metabolism of the Marine Sponge-Associated Cyanobacterium Leptothoe.</title>
        <authorList>
            <person name="Konstantinou D."/>
            <person name="Popin R.V."/>
            <person name="Fewer D.P."/>
            <person name="Sivonen K."/>
            <person name="Gkelis S."/>
        </authorList>
    </citation>
    <scope>NUCLEOTIDE SEQUENCE</scope>
    <source>
        <strain evidence="2">TAU-MAC 1115</strain>
    </source>
</reference>
<keyword evidence="3" id="KW-1185">Reference proteome</keyword>
<accession>A0A947DC50</accession>
<dbReference type="EMBL" id="JADOES010000003">
    <property type="protein sequence ID" value="MBT9314362.1"/>
    <property type="molecule type" value="Genomic_DNA"/>
</dbReference>
<dbReference type="Proteomes" id="UP000717364">
    <property type="component" value="Unassembled WGS sequence"/>
</dbReference>
<name>A0A947DC50_9CYAN</name>
<feature type="domain" description="NACHT conflict system C-terminal helical" evidence="1">
    <location>
        <begin position="147"/>
        <end position="230"/>
    </location>
</feature>
<sequence length="248" mass="28571">PKEDSPSFFEGFKQTIDNYISQDAKLSELLENLNRTATFSAYSFSADQSHHLQTYIRSWYLVYALQDTGKVTNPGELYRHFDLPDFELATSMVTSSVLEGHEHLYKAYHCLCKKEPAAKKLRSLIVQLQQFVSDHPQNIEVLDGWLKQLDNELGKLTDINQWWETKRGAWLKRVAIFMQRLGLPCIYSLHRDQVIKLRTYYDMTKLLSTCMNRSHLDKAQKKQLADSMLLLTILVPESPGGFDMGSSG</sequence>
<evidence type="ECO:0000313" key="3">
    <source>
        <dbReference type="Proteomes" id="UP000717364"/>
    </source>
</evidence>
<gene>
    <name evidence="2" type="ORF">IXB50_02880</name>
</gene>
<dbReference type="Pfam" id="PF22727">
    <property type="entry name" value="NCH2"/>
    <property type="match status" value="1"/>
</dbReference>
<dbReference type="RefSeq" id="WP_215607416.1">
    <property type="nucleotide sequence ID" value="NZ_JADOES010000003.1"/>
</dbReference>
<evidence type="ECO:0000313" key="2">
    <source>
        <dbReference type="EMBL" id="MBT9314362.1"/>
    </source>
</evidence>
<proteinExistence type="predicted"/>
<dbReference type="InterPro" id="IPR054501">
    <property type="entry name" value="NCH2"/>
</dbReference>
<comment type="caution">
    <text evidence="2">The sequence shown here is derived from an EMBL/GenBank/DDBJ whole genome shotgun (WGS) entry which is preliminary data.</text>
</comment>
<protein>
    <recommendedName>
        <fullName evidence="1">NACHT conflict system C-terminal helical domain-containing protein</fullName>
    </recommendedName>
</protein>
<evidence type="ECO:0000259" key="1">
    <source>
        <dbReference type="Pfam" id="PF22727"/>
    </source>
</evidence>